<protein>
    <submittedName>
        <fullName evidence="1">Uncharacterized protein</fullName>
    </submittedName>
</protein>
<reference evidence="1" key="1">
    <citation type="submission" date="2013-07" db="EMBL/GenBank/DDBJ databases">
        <title>Sub-species coevolution in mutualistic symbiosis.</title>
        <authorList>
            <person name="Murfin K."/>
            <person name="Klassen J."/>
            <person name="Lee M."/>
            <person name="Forst S."/>
            <person name="Stock P."/>
            <person name="Goodrich-Blair H."/>
        </authorList>
    </citation>
    <scope>NUCLEOTIDE SEQUENCE [LARGE SCALE GENOMIC DNA]</scope>
    <source>
        <strain evidence="1">Puntauvense</strain>
    </source>
</reference>
<sequence>MVGTSMDVCLKVIVDNLDNLG</sequence>
<comment type="caution">
    <text evidence="1">The sequence shown here is derived from an EMBL/GenBank/DDBJ whole genome shotgun (WGS) entry which is preliminary data.</text>
</comment>
<dbReference type="HOGENOM" id="CLU_3426825_0_0_6"/>
<gene>
    <name evidence="1" type="ORF">XBP1_1080010</name>
</gene>
<proteinExistence type="predicted"/>
<organism evidence="1 2">
    <name type="scientific">Xenorhabdus bovienii str. puntauvense</name>
    <dbReference type="NCBI Taxonomy" id="1398201"/>
    <lineage>
        <taxon>Bacteria</taxon>
        <taxon>Pseudomonadati</taxon>
        <taxon>Pseudomonadota</taxon>
        <taxon>Gammaproteobacteria</taxon>
        <taxon>Enterobacterales</taxon>
        <taxon>Morganellaceae</taxon>
        <taxon>Xenorhabdus</taxon>
    </lineage>
</organism>
<dbReference type="EMBL" id="CBSW010000011">
    <property type="protein sequence ID" value="CDG95147.1"/>
    <property type="molecule type" value="Genomic_DNA"/>
</dbReference>
<evidence type="ECO:0000313" key="1">
    <source>
        <dbReference type="EMBL" id="CDG95147.1"/>
    </source>
</evidence>
<evidence type="ECO:0000313" key="2">
    <source>
        <dbReference type="Proteomes" id="UP000028511"/>
    </source>
</evidence>
<name>A0A077NAB0_XENBV</name>
<dbReference type="Proteomes" id="UP000028511">
    <property type="component" value="Unassembled WGS sequence"/>
</dbReference>
<dbReference type="AlphaFoldDB" id="A0A077NAB0"/>
<accession>A0A077NAB0</accession>